<dbReference type="PANTHER" id="PTHR12011">
    <property type="entry name" value="ADHESION G-PROTEIN COUPLED RECEPTOR"/>
    <property type="match status" value="1"/>
</dbReference>
<feature type="transmembrane region" description="Helical" evidence="12">
    <location>
        <begin position="205"/>
        <end position="225"/>
    </location>
</feature>
<keyword evidence="5 12" id="KW-1133">Transmembrane helix</keyword>
<dbReference type="InterPro" id="IPR003910">
    <property type="entry name" value="GPR1/GPR3/GPR5"/>
</dbReference>
<comment type="subcellular location">
    <subcellularLocation>
        <location evidence="1">Cell membrane</location>
        <topology evidence="1">Multi-pass membrane protein</topology>
    </subcellularLocation>
</comment>
<dbReference type="InterPro" id="IPR017981">
    <property type="entry name" value="GPCR_2-like_7TM"/>
</dbReference>
<keyword evidence="8" id="KW-1015">Disulfide bond</keyword>
<keyword evidence="11" id="KW-0807">Transducer</keyword>
<dbReference type="GO" id="GO:0005886">
    <property type="term" value="C:plasma membrane"/>
    <property type="evidence" value="ECO:0007669"/>
    <property type="project" value="UniProtKB-SubCell"/>
</dbReference>
<dbReference type="Gene3D" id="1.20.1070.10">
    <property type="entry name" value="Rhodopsin 7-helix transmembrane proteins"/>
    <property type="match status" value="1"/>
</dbReference>
<evidence type="ECO:0000256" key="5">
    <source>
        <dbReference type="ARBA" id="ARBA00022989"/>
    </source>
</evidence>
<feature type="domain" description="G-protein coupled receptors family 2 profile 2" evidence="14">
    <location>
        <begin position="138"/>
        <end position="401"/>
    </location>
</feature>
<accession>A0A672TJ43</accession>
<name>A0A672TJ43_STRHB</name>
<dbReference type="PANTHER" id="PTHR12011:SF318">
    <property type="entry name" value="ADHESION G-PROTEIN COUPLED RECEPTOR G1"/>
    <property type="match status" value="1"/>
</dbReference>
<dbReference type="Pfam" id="PF00002">
    <property type="entry name" value="7tm_2"/>
    <property type="match status" value="1"/>
</dbReference>
<reference evidence="15" key="2">
    <citation type="submission" date="2025-08" db="UniProtKB">
        <authorList>
            <consortium name="Ensembl"/>
        </authorList>
    </citation>
    <scope>IDENTIFICATION</scope>
</reference>
<evidence type="ECO:0000256" key="6">
    <source>
        <dbReference type="ARBA" id="ARBA00023040"/>
    </source>
</evidence>
<dbReference type="Pfam" id="PF01825">
    <property type="entry name" value="GPS"/>
    <property type="match status" value="1"/>
</dbReference>
<keyword evidence="2" id="KW-1003">Cell membrane</keyword>
<feature type="transmembrane region" description="Helical" evidence="12">
    <location>
        <begin position="137"/>
        <end position="164"/>
    </location>
</feature>
<dbReference type="InParanoid" id="A0A672TJ43"/>
<organism evidence="15 16">
    <name type="scientific">Strigops habroptila</name>
    <name type="common">Kakapo</name>
    <dbReference type="NCBI Taxonomy" id="2489341"/>
    <lineage>
        <taxon>Eukaryota</taxon>
        <taxon>Metazoa</taxon>
        <taxon>Chordata</taxon>
        <taxon>Craniata</taxon>
        <taxon>Vertebrata</taxon>
        <taxon>Euteleostomi</taxon>
        <taxon>Archelosauria</taxon>
        <taxon>Archosauria</taxon>
        <taxon>Dinosauria</taxon>
        <taxon>Saurischia</taxon>
        <taxon>Theropoda</taxon>
        <taxon>Coelurosauria</taxon>
        <taxon>Aves</taxon>
        <taxon>Neognathae</taxon>
        <taxon>Neoaves</taxon>
        <taxon>Telluraves</taxon>
        <taxon>Australaves</taxon>
        <taxon>Psittaciformes</taxon>
        <taxon>Psittacidae</taxon>
        <taxon>Strigops</taxon>
    </lineage>
</organism>
<evidence type="ECO:0000259" key="14">
    <source>
        <dbReference type="PROSITE" id="PS50261"/>
    </source>
</evidence>
<keyword evidence="10" id="KW-0325">Glycoprotein</keyword>
<dbReference type="PRINTS" id="PR00249">
    <property type="entry name" value="GPCRSECRETIN"/>
</dbReference>
<dbReference type="GO" id="GO:0004930">
    <property type="term" value="F:G protein-coupled receptor activity"/>
    <property type="evidence" value="ECO:0007669"/>
    <property type="project" value="UniProtKB-KW"/>
</dbReference>
<evidence type="ECO:0000256" key="3">
    <source>
        <dbReference type="ARBA" id="ARBA00022692"/>
    </source>
</evidence>
<feature type="transmembrane region" description="Helical" evidence="12">
    <location>
        <begin position="337"/>
        <end position="354"/>
    </location>
</feature>
<evidence type="ECO:0000256" key="2">
    <source>
        <dbReference type="ARBA" id="ARBA00022475"/>
    </source>
</evidence>
<evidence type="ECO:0000256" key="8">
    <source>
        <dbReference type="ARBA" id="ARBA00023157"/>
    </source>
</evidence>
<evidence type="ECO:0000256" key="9">
    <source>
        <dbReference type="ARBA" id="ARBA00023170"/>
    </source>
</evidence>
<feature type="transmembrane region" description="Helical" evidence="12">
    <location>
        <begin position="303"/>
        <end position="325"/>
    </location>
</feature>
<evidence type="ECO:0000313" key="16">
    <source>
        <dbReference type="Proteomes" id="UP000472266"/>
    </source>
</evidence>
<evidence type="ECO:0000256" key="11">
    <source>
        <dbReference type="ARBA" id="ARBA00023224"/>
    </source>
</evidence>
<evidence type="ECO:0000256" key="10">
    <source>
        <dbReference type="ARBA" id="ARBA00023180"/>
    </source>
</evidence>
<evidence type="ECO:0008006" key="17">
    <source>
        <dbReference type="Google" id="ProtNLM"/>
    </source>
</evidence>
<dbReference type="PROSITE" id="PS50221">
    <property type="entry name" value="GAIN_B"/>
    <property type="match status" value="1"/>
</dbReference>
<keyword evidence="7 12" id="KW-0472">Membrane</keyword>
<sequence>MLNVMEKGKAGKIQLPRAIFRFLSSQTVRVVVTVLNIPQLGIQGRSWWDTVVGITVGEMSISRLRDPVQLTFTHRRLPHGVTPQCVFWDPSKGLVLSWSSSGCVTQPGDKGTVSTCDHLTFFTLLLNPALDGSTAQALMAIATAGCRVAMACFTITITFCIFFRSKQRDQIMSMHIHMNLLGTIFLLDITFLISEQLASSSSGAVCRAGGLFLYFLLSCLTWMGIEGYNLYQLMIEVFRTYHDHFLLKICLVGWGRQRLPEGTGVSVKRLGGERDSVAESRSWCWSKDGCWITSPLIHNIVNLGFFSLVFLFNLVMLEAMVWEVLQQNNKGHKLNHVLALFGLSILLGIPWALVFFSFTSGLSLAGCCLTLGCCWSLKGIHPPFLPPLLGFLIFLLVLDHGAKGEEVL</sequence>
<feature type="domain" description="GAIN-B" evidence="13">
    <location>
        <begin position="1"/>
        <end position="132"/>
    </location>
</feature>
<evidence type="ECO:0000256" key="1">
    <source>
        <dbReference type="ARBA" id="ARBA00004651"/>
    </source>
</evidence>
<dbReference type="GO" id="GO:0007189">
    <property type="term" value="P:adenylate cyclase-activating G protein-coupled receptor signaling pathway"/>
    <property type="evidence" value="ECO:0007669"/>
    <property type="project" value="TreeGrafter"/>
</dbReference>
<feature type="transmembrane region" description="Helical" evidence="12">
    <location>
        <begin position="384"/>
        <end position="402"/>
    </location>
</feature>
<proteinExistence type="predicted"/>
<evidence type="ECO:0000259" key="13">
    <source>
        <dbReference type="PROSITE" id="PS50221"/>
    </source>
</evidence>
<dbReference type="GeneTree" id="ENSGT00940000160843"/>
<dbReference type="InterPro" id="IPR057244">
    <property type="entry name" value="GAIN_B"/>
</dbReference>
<feature type="transmembrane region" description="Helical" evidence="12">
    <location>
        <begin position="176"/>
        <end position="193"/>
    </location>
</feature>
<protein>
    <recommendedName>
        <fullName evidence="17">Adhesion G protein-coupled receptor G1</fullName>
    </recommendedName>
</protein>
<dbReference type="Proteomes" id="UP000472266">
    <property type="component" value="Chromosome 13"/>
</dbReference>
<evidence type="ECO:0000313" key="15">
    <source>
        <dbReference type="Ensembl" id="ENSSHBP00005001170.1"/>
    </source>
</evidence>
<keyword evidence="3 12" id="KW-0812">Transmembrane</keyword>
<dbReference type="PRINTS" id="PR01422">
    <property type="entry name" value="GPR56ORPHANR"/>
</dbReference>
<evidence type="ECO:0000256" key="4">
    <source>
        <dbReference type="ARBA" id="ARBA00022729"/>
    </source>
</evidence>
<dbReference type="Ensembl" id="ENSSHBT00005001415.1">
    <property type="protein sequence ID" value="ENSSHBP00005001170.1"/>
    <property type="gene ID" value="ENSSHBG00005001059.1"/>
</dbReference>
<dbReference type="InterPro" id="IPR000832">
    <property type="entry name" value="GPCR_2_secretin-like"/>
</dbReference>
<evidence type="ECO:0000256" key="12">
    <source>
        <dbReference type="SAM" id="Phobius"/>
    </source>
</evidence>
<dbReference type="InterPro" id="IPR046338">
    <property type="entry name" value="GAIN_dom_sf"/>
</dbReference>
<reference evidence="15 16" key="1">
    <citation type="submission" date="2019-11" db="EMBL/GenBank/DDBJ databases">
        <title>Strigops habroptila (kakapo) genome, bStrHab1, primary haplotype, v2.</title>
        <authorList>
            <person name="Jarvis E.D."/>
            <person name="Howard J."/>
            <person name="Rhie A."/>
            <person name="Phillippy A."/>
            <person name="Korlach J."/>
            <person name="Digby A."/>
            <person name="Iorns D."/>
            <person name="Eason D."/>
            <person name="Robertson B."/>
            <person name="Raemaekers T."/>
            <person name="Howe K."/>
            <person name="Lewin H."/>
            <person name="Damas J."/>
            <person name="Hastie A."/>
            <person name="Tracey A."/>
            <person name="Chow W."/>
            <person name="Fedrigo O."/>
        </authorList>
    </citation>
    <scope>NUCLEOTIDE SEQUENCE [LARGE SCALE GENOMIC DNA]</scope>
</reference>
<keyword evidence="4" id="KW-0732">Signal</keyword>
<dbReference type="SMART" id="SM00303">
    <property type="entry name" value="GPS"/>
    <property type="match status" value="1"/>
</dbReference>
<keyword evidence="9" id="KW-0675">Receptor</keyword>
<dbReference type="InterPro" id="IPR000203">
    <property type="entry name" value="GPS"/>
</dbReference>
<dbReference type="GO" id="GO:0007166">
    <property type="term" value="P:cell surface receptor signaling pathway"/>
    <property type="evidence" value="ECO:0007669"/>
    <property type="project" value="InterPro"/>
</dbReference>
<dbReference type="AlphaFoldDB" id="A0A672TJ43"/>
<dbReference type="GO" id="GO:0008201">
    <property type="term" value="F:heparin binding"/>
    <property type="evidence" value="ECO:0007669"/>
    <property type="project" value="TreeGrafter"/>
</dbReference>
<dbReference type="Gene3D" id="2.60.220.50">
    <property type="match status" value="1"/>
</dbReference>
<dbReference type="PROSITE" id="PS50261">
    <property type="entry name" value="G_PROTEIN_RECEP_F2_4"/>
    <property type="match status" value="1"/>
</dbReference>
<reference evidence="15" key="3">
    <citation type="submission" date="2025-09" db="UniProtKB">
        <authorList>
            <consortium name="Ensembl"/>
        </authorList>
    </citation>
    <scope>IDENTIFICATION</scope>
</reference>
<keyword evidence="16" id="KW-1185">Reference proteome</keyword>
<evidence type="ECO:0000256" key="7">
    <source>
        <dbReference type="ARBA" id="ARBA00023136"/>
    </source>
</evidence>
<keyword evidence="6" id="KW-0297">G-protein coupled receptor</keyword>